<evidence type="ECO:0000313" key="3">
    <source>
        <dbReference type="EMBL" id="KAI5078036.1"/>
    </source>
</evidence>
<feature type="compositionally biased region" description="Basic and acidic residues" evidence="2">
    <location>
        <begin position="442"/>
        <end position="452"/>
    </location>
</feature>
<evidence type="ECO:0000313" key="4">
    <source>
        <dbReference type="Proteomes" id="UP000886520"/>
    </source>
</evidence>
<protein>
    <recommendedName>
        <fullName evidence="5">RRM domain-containing protein</fullName>
    </recommendedName>
</protein>
<dbReference type="EMBL" id="JABFUD020000007">
    <property type="protein sequence ID" value="KAI5078036.1"/>
    <property type="molecule type" value="Genomic_DNA"/>
</dbReference>
<dbReference type="Gene3D" id="3.30.70.330">
    <property type="match status" value="2"/>
</dbReference>
<name>A0A9D4V267_ADICA</name>
<evidence type="ECO:0000256" key="1">
    <source>
        <dbReference type="ARBA" id="ARBA00022884"/>
    </source>
</evidence>
<evidence type="ECO:0000256" key="2">
    <source>
        <dbReference type="SAM" id="MobiDB-lite"/>
    </source>
</evidence>
<reference evidence="3" key="1">
    <citation type="submission" date="2021-01" db="EMBL/GenBank/DDBJ databases">
        <title>Adiantum capillus-veneris genome.</title>
        <authorList>
            <person name="Fang Y."/>
            <person name="Liao Q."/>
        </authorList>
    </citation>
    <scope>NUCLEOTIDE SEQUENCE</scope>
    <source>
        <strain evidence="3">H3</strain>
        <tissue evidence="3">Leaf</tissue>
    </source>
</reference>
<dbReference type="Proteomes" id="UP000886520">
    <property type="component" value="Chromosome 7"/>
</dbReference>
<comment type="caution">
    <text evidence="3">The sequence shown here is derived from an EMBL/GenBank/DDBJ whole genome shotgun (WGS) entry which is preliminary data.</text>
</comment>
<feature type="compositionally biased region" description="Low complexity" evidence="2">
    <location>
        <begin position="39"/>
        <end position="49"/>
    </location>
</feature>
<accession>A0A9D4V267</accession>
<feature type="compositionally biased region" description="Basic and acidic residues" evidence="2">
    <location>
        <begin position="545"/>
        <end position="603"/>
    </location>
</feature>
<keyword evidence="4" id="KW-1185">Reference proteome</keyword>
<sequence length="1709" mass="189955">MFDLNEVPDLPALEADGKAAPSPTSNGDVNNDIPQEAASSCKSLPLSHSSMKDDGPNPVVEEVDSVRENLTFKRPAASSLSLELTPTKRYNASVSITAQQQDGDREDAPNHSAMGDLGLRLPQEQLLDQQSIANETDHSNTVGKVAFHFLGVSSGDASTSRKHELLESGTPVNKQDNGMTGTILSLECDREPVAASEGSALGLSLGGIFSGTRTLNTIGSISKGKESIASGVGKVEVLSLASRKSSDLSPFWHGKLRPNDSFIYTPIVAYCLGIMTPHSRLKKLPSTLMPRRFLKFEELEKTVNKGVTEPLIQFKPSMEASNEEVKLFYAMVTALSRGSEILQSPTFSGSTSGLQGLPADGQSAALISWDGDSSDAKFCLISIPSIQALLKFSKPSSIAEALEGIDGLDPESLYGIICHNTSGASNKKLDPLPYVQNTGKIDSSRRPERVLEDSITSAERGKDTSTVNHTTSPSNRKHLTARPDGLSKSVSLQPIRSSIRDINYKLDLEEAGKSSKRRYEKQLSSTDRVHEASGKYHSRNGSGTRDFDEGDRGHRSHEQGQSKQREKLSDARHGSRQEWRSDRLKESQRRSKDDRDSSKQRAKENHRHAYRDEEKDKTALKSHGTGELRRDQDKLHFKERERSTKENVMEDFKLKSSTEKNNAGSKNKVSLSHRISPDHDSSRLSRKRDREDEKERAVSAKRPRELGDNDSKQLIKDSSSDLKPKPGVERIHDYSPQGENVFVNGSDSTKSAKNHQTLDIANGSFDGTVGMDMDAHMLDANLAMPSPGHGTVDGGSKMSNEPCGLSLSLLGAGEIITSRNPLRLFDERSGQAEDGGVPSEILVDPSLDKVNEEKDLSVEFTLDIPDKETRTWLLSKQNTFYLEEEYGVHATLTADPVNSDGDAKIDPQTGLVTVRIFAIPSESCDTAEDKWFLDQASATVKSIASRGVFIKCFWYEGPVQIHPGDGAPSVPVIVKKIKGEDGKNLERIQDLTGVMIGVVLRKCGTGTPHEMELLSRPRFIGLRLKCVRRKGLLEASKEAEALLESVADHFSKELATHIATHIVDLQASALHPCETISNQGSPLVPTMATKDLLPNLPVKDEGSPGPCKLDEASVLGADRRILLPKEEPDATLSTELEVASRSLYVSSLPDHVTPIKIHNIFEKVLREKLEPWGNFDHFSDLVIDVKYKPEKSSALVLLVSDALLNASLKLYAEDITVFQNMKIELGPSERQGSVTRVGVRSRDSVNREHVRSTTLGKREEENISRRQGAANNDDDSECSQDQWFAENIATRTDPFPSRPRPLFLSELMRNASAPVIKQLFEDIITTYIGPNLVSPGGRQLVLDVRYVPSRGCAFVDLATPELVEFMLDLHSRRPEVFMNMKMELGRKPVPYSVEEDGGGRLNLRLHGKSHFSSQTFGYRLSLASRKKTEKRTNGSFDLEDSDKGDDLLWLSARMKKQRSDPEKTIYVDRLPENATEGTIKKIFERVLGQKVAREELDALGDQLITEVRHVPTKYCAFVVFATEDLTRTVLHLYNQDEEIFESMRLKPHFHSRMEDLYRDELQEIDEIVHTPSLRERMASLDSDNARLRQPTDLHDSRTTRSAAHRAITASAFREVDRRRSVYVDKIPEDLSESTMTEMFEKVFRMKKHGYDGHMVSQVAYFRDKFDPSKLCAFVEVKTEGGTQDLVDYYNANQDAFRGMRVRPGFKYHS</sequence>
<feature type="compositionally biased region" description="Polar residues" evidence="2">
    <location>
        <begin position="464"/>
        <end position="474"/>
    </location>
</feature>
<dbReference type="SUPFAM" id="SSF54928">
    <property type="entry name" value="RNA-binding domain, RBD"/>
    <property type="match status" value="1"/>
</dbReference>
<proteinExistence type="predicted"/>
<feature type="compositionally biased region" description="Polar residues" evidence="2">
    <location>
        <begin position="659"/>
        <end position="670"/>
    </location>
</feature>
<keyword evidence="1" id="KW-0694">RNA-binding</keyword>
<dbReference type="InterPro" id="IPR035979">
    <property type="entry name" value="RBD_domain_sf"/>
</dbReference>
<feature type="compositionally biased region" description="Basic and acidic residues" evidence="2">
    <location>
        <begin position="610"/>
        <end position="658"/>
    </location>
</feature>
<feature type="region of interest" description="Disordered" evidence="2">
    <location>
        <begin position="1234"/>
        <end position="1278"/>
    </location>
</feature>
<dbReference type="InterPro" id="IPR012677">
    <property type="entry name" value="Nucleotide-bd_a/b_plait_sf"/>
</dbReference>
<feature type="region of interest" description="Disordered" evidence="2">
    <location>
        <begin position="437"/>
        <end position="492"/>
    </location>
</feature>
<feature type="compositionally biased region" description="Basic and acidic residues" evidence="2">
    <location>
        <begin position="675"/>
        <end position="733"/>
    </location>
</feature>
<feature type="compositionally biased region" description="Polar residues" evidence="2">
    <location>
        <begin position="22"/>
        <end position="33"/>
    </location>
</feature>
<organism evidence="3 4">
    <name type="scientific">Adiantum capillus-veneris</name>
    <name type="common">Maidenhair fern</name>
    <dbReference type="NCBI Taxonomy" id="13818"/>
    <lineage>
        <taxon>Eukaryota</taxon>
        <taxon>Viridiplantae</taxon>
        <taxon>Streptophyta</taxon>
        <taxon>Embryophyta</taxon>
        <taxon>Tracheophyta</taxon>
        <taxon>Polypodiopsida</taxon>
        <taxon>Polypodiidae</taxon>
        <taxon>Polypodiales</taxon>
        <taxon>Pteridineae</taxon>
        <taxon>Pteridaceae</taxon>
        <taxon>Vittarioideae</taxon>
        <taxon>Adiantum</taxon>
    </lineage>
</organism>
<gene>
    <name evidence="3" type="ORF">GOP47_0007860</name>
</gene>
<feature type="region of interest" description="Disordered" evidence="2">
    <location>
        <begin position="512"/>
        <end position="733"/>
    </location>
</feature>
<evidence type="ECO:0008006" key="5">
    <source>
        <dbReference type="Google" id="ProtNLM"/>
    </source>
</evidence>
<dbReference type="OrthoDB" id="1939400at2759"/>
<dbReference type="PANTHER" id="PTHR10352">
    <property type="entry name" value="EUKARYOTIC TRANSLATION INITIATION FACTOR 3 SUBUNIT G"/>
    <property type="match status" value="1"/>
</dbReference>
<feature type="compositionally biased region" description="Basic and acidic residues" evidence="2">
    <location>
        <begin position="1240"/>
        <end position="1264"/>
    </location>
</feature>
<dbReference type="GO" id="GO:0003723">
    <property type="term" value="F:RNA binding"/>
    <property type="evidence" value="ECO:0007669"/>
    <property type="project" value="UniProtKB-KW"/>
</dbReference>
<feature type="region of interest" description="Disordered" evidence="2">
    <location>
        <begin position="1"/>
        <end position="59"/>
    </location>
</feature>